<proteinExistence type="predicted"/>
<reference evidence="2 3" key="2">
    <citation type="submission" date="2019-01" db="EMBL/GenBank/DDBJ databases">
        <authorList>
            <person name="Li Y."/>
        </authorList>
    </citation>
    <scope>NUCLEOTIDE SEQUENCE [LARGE SCALE GENOMIC DNA]</scope>
    <source>
        <strain evidence="2 3">D19-10-3-21</strain>
    </source>
</reference>
<dbReference type="AlphaFoldDB" id="A0A443JYC0"/>
<feature type="region of interest" description="Disordered" evidence="1">
    <location>
        <begin position="1"/>
        <end position="49"/>
    </location>
</feature>
<reference evidence="2 3" key="1">
    <citation type="submission" date="2019-01" db="EMBL/GenBank/DDBJ databases">
        <title>Sinorhodobacter populi sp. nov. isolated from the symptomatic bark tissue of Populus euramericana canker.</title>
        <authorList>
            <person name="Xu G."/>
        </authorList>
    </citation>
    <scope>NUCLEOTIDE SEQUENCE [LARGE SCALE GENOMIC DNA]</scope>
    <source>
        <strain evidence="2 3">D19-10-3-21</strain>
    </source>
</reference>
<accession>A0A443JYC0</accession>
<comment type="caution">
    <text evidence="2">The sequence shown here is derived from an EMBL/GenBank/DDBJ whole genome shotgun (WGS) entry which is preliminary data.</text>
</comment>
<evidence type="ECO:0000256" key="1">
    <source>
        <dbReference type="SAM" id="MobiDB-lite"/>
    </source>
</evidence>
<organism evidence="2 3">
    <name type="scientific">Paenirhodobacter populi</name>
    <dbReference type="NCBI Taxonomy" id="2306993"/>
    <lineage>
        <taxon>Bacteria</taxon>
        <taxon>Pseudomonadati</taxon>
        <taxon>Pseudomonadota</taxon>
        <taxon>Alphaproteobacteria</taxon>
        <taxon>Rhodobacterales</taxon>
        <taxon>Rhodobacter group</taxon>
        <taxon>Paenirhodobacter</taxon>
    </lineage>
</organism>
<gene>
    <name evidence="2" type="ORF">D2T31_21820</name>
</gene>
<feature type="compositionally biased region" description="Basic and acidic residues" evidence="1">
    <location>
        <begin position="7"/>
        <end position="17"/>
    </location>
</feature>
<feature type="compositionally biased region" description="Basic and acidic residues" evidence="1">
    <location>
        <begin position="31"/>
        <end position="49"/>
    </location>
</feature>
<evidence type="ECO:0000313" key="3">
    <source>
        <dbReference type="Proteomes" id="UP000285295"/>
    </source>
</evidence>
<sequence>MRAPNRRTAEPPNRRTAEPPTPSGLIAEPPGRARESDGSRGMDCPIQERGRLAAEMPCSCPGQAPNGSGRVKAG</sequence>
<dbReference type="EMBL" id="SAUX01000054">
    <property type="protein sequence ID" value="RWR25497.1"/>
    <property type="molecule type" value="Genomic_DNA"/>
</dbReference>
<dbReference type="Proteomes" id="UP000285295">
    <property type="component" value="Unassembled WGS sequence"/>
</dbReference>
<name>A0A443JYC0_9RHOB</name>
<evidence type="ECO:0000313" key="2">
    <source>
        <dbReference type="EMBL" id="RWR25497.1"/>
    </source>
</evidence>
<protein>
    <submittedName>
        <fullName evidence="2">Uncharacterized protein</fullName>
    </submittedName>
</protein>